<dbReference type="GO" id="GO:0006508">
    <property type="term" value="P:proteolysis"/>
    <property type="evidence" value="ECO:0007669"/>
    <property type="project" value="UniProtKB-KW"/>
</dbReference>
<protein>
    <recommendedName>
        <fullName evidence="7">Carboxypeptidase</fullName>
        <ecNumber evidence="7">3.4.16.-</ecNumber>
    </recommendedName>
</protein>
<dbReference type="InterPro" id="IPR018202">
    <property type="entry name" value="Ser_caboxypep_ser_AS"/>
</dbReference>
<dbReference type="Pfam" id="PF00450">
    <property type="entry name" value="Peptidase_S10"/>
    <property type="match status" value="1"/>
</dbReference>
<dbReference type="Proteomes" id="UP001165065">
    <property type="component" value="Unassembled WGS sequence"/>
</dbReference>
<reference evidence="9" key="1">
    <citation type="journal article" date="2023" name="Commun. Biol.">
        <title>Genome analysis of Parmales, the sister group of diatoms, reveals the evolutionary specialization of diatoms from phago-mixotrophs to photoautotrophs.</title>
        <authorList>
            <person name="Ban H."/>
            <person name="Sato S."/>
            <person name="Yoshikawa S."/>
            <person name="Yamada K."/>
            <person name="Nakamura Y."/>
            <person name="Ichinomiya M."/>
            <person name="Sato N."/>
            <person name="Blanc-Mathieu R."/>
            <person name="Endo H."/>
            <person name="Kuwata A."/>
            <person name="Ogata H."/>
        </authorList>
    </citation>
    <scope>NUCLEOTIDE SEQUENCE [LARGE SCALE GENOMIC DNA]</scope>
</reference>
<dbReference type="PROSITE" id="PS00560">
    <property type="entry name" value="CARBOXYPEPT_SER_HIS"/>
    <property type="match status" value="1"/>
</dbReference>
<dbReference type="EMBL" id="BRYA01000036">
    <property type="protein sequence ID" value="GMI33976.1"/>
    <property type="molecule type" value="Genomic_DNA"/>
</dbReference>
<keyword evidence="9" id="KW-1185">Reference proteome</keyword>
<evidence type="ECO:0000256" key="4">
    <source>
        <dbReference type="ARBA" id="ARBA00022729"/>
    </source>
</evidence>
<keyword evidence="3 7" id="KW-0645">Protease</keyword>
<dbReference type="InterPro" id="IPR001563">
    <property type="entry name" value="Peptidase_S10"/>
</dbReference>
<dbReference type="EC" id="3.4.16.-" evidence="7"/>
<evidence type="ECO:0000313" key="8">
    <source>
        <dbReference type="EMBL" id="GMI33976.1"/>
    </source>
</evidence>
<dbReference type="InterPro" id="IPR033124">
    <property type="entry name" value="Ser_caboxypep_his_AS"/>
</dbReference>
<comment type="caution">
    <text evidence="8">The sequence shown here is derived from an EMBL/GenBank/DDBJ whole genome shotgun (WGS) entry which is preliminary data.</text>
</comment>
<dbReference type="InterPro" id="IPR029058">
    <property type="entry name" value="AB_hydrolase_fold"/>
</dbReference>
<evidence type="ECO:0000256" key="1">
    <source>
        <dbReference type="ARBA" id="ARBA00009431"/>
    </source>
</evidence>
<dbReference type="PROSITE" id="PS00131">
    <property type="entry name" value="CARBOXYPEPT_SER_SER"/>
    <property type="match status" value="1"/>
</dbReference>
<accession>A0A9W7G599</accession>
<gene>
    <name evidence="8" type="ORF">TrCOL_g13254</name>
</gene>
<proteinExistence type="inferred from homology"/>
<feature type="signal peptide" evidence="7">
    <location>
        <begin position="1"/>
        <end position="18"/>
    </location>
</feature>
<keyword evidence="6" id="KW-0325">Glycoprotein</keyword>
<dbReference type="GO" id="GO:0004185">
    <property type="term" value="F:serine-type carboxypeptidase activity"/>
    <property type="evidence" value="ECO:0007669"/>
    <property type="project" value="UniProtKB-UniRule"/>
</dbReference>
<comment type="similarity">
    <text evidence="1 7">Belongs to the peptidase S10 family.</text>
</comment>
<dbReference type="FunFam" id="1.10.287.410:FF:000002">
    <property type="entry name" value="Carboxypeptidase"/>
    <property type="match status" value="1"/>
</dbReference>
<dbReference type="SUPFAM" id="SSF53474">
    <property type="entry name" value="alpha/beta-Hydrolases"/>
    <property type="match status" value="1"/>
</dbReference>
<dbReference type="PRINTS" id="PR00724">
    <property type="entry name" value="CRBOXYPTASEC"/>
</dbReference>
<name>A0A9W7G599_9STRA</name>
<organism evidence="8 9">
    <name type="scientific">Triparma columacea</name>
    <dbReference type="NCBI Taxonomy" id="722753"/>
    <lineage>
        <taxon>Eukaryota</taxon>
        <taxon>Sar</taxon>
        <taxon>Stramenopiles</taxon>
        <taxon>Ochrophyta</taxon>
        <taxon>Bolidophyceae</taxon>
        <taxon>Parmales</taxon>
        <taxon>Triparmaceae</taxon>
        <taxon>Triparma</taxon>
    </lineage>
</organism>
<evidence type="ECO:0000256" key="3">
    <source>
        <dbReference type="ARBA" id="ARBA00022670"/>
    </source>
</evidence>
<feature type="chain" id="PRO_5041021629" description="Carboxypeptidase" evidence="7">
    <location>
        <begin position="19"/>
        <end position="592"/>
    </location>
</feature>
<dbReference type="AlphaFoldDB" id="A0A9W7G599"/>
<dbReference type="Gene3D" id="3.40.50.1820">
    <property type="entry name" value="alpha/beta hydrolase"/>
    <property type="match status" value="1"/>
</dbReference>
<evidence type="ECO:0000256" key="6">
    <source>
        <dbReference type="ARBA" id="ARBA00023180"/>
    </source>
</evidence>
<evidence type="ECO:0000256" key="2">
    <source>
        <dbReference type="ARBA" id="ARBA00022645"/>
    </source>
</evidence>
<dbReference type="PANTHER" id="PTHR11802">
    <property type="entry name" value="SERINE PROTEASE FAMILY S10 SERINE CARBOXYPEPTIDASE"/>
    <property type="match status" value="1"/>
</dbReference>
<dbReference type="Gene3D" id="1.10.287.410">
    <property type="match status" value="1"/>
</dbReference>
<keyword evidence="2 7" id="KW-0121">Carboxypeptidase</keyword>
<dbReference type="PANTHER" id="PTHR11802:SF113">
    <property type="entry name" value="SERINE CARBOXYPEPTIDASE CTSA-4.1"/>
    <property type="match status" value="1"/>
</dbReference>
<dbReference type="OrthoDB" id="443318at2759"/>
<keyword evidence="4 7" id="KW-0732">Signal</keyword>
<evidence type="ECO:0000256" key="5">
    <source>
        <dbReference type="ARBA" id="ARBA00022801"/>
    </source>
</evidence>
<keyword evidence="5 7" id="KW-0378">Hydrolase</keyword>
<evidence type="ECO:0000313" key="9">
    <source>
        <dbReference type="Proteomes" id="UP001165065"/>
    </source>
</evidence>
<sequence length="592" mass="63971">MKFLLATLAAGLLTASNAYFLSDDVVDATVCSGSKPSKSLSGYFSTEGSKDDTKDDKNYFFWMHEAQNSPETAPFVIWLTGGPGCSSTLALLSENGPCSVNEDGTGTEANPYSWNTNANVLWLDQPAGVGFSYGSTNDSNEDMVGEDAYYFVQHFMQAHPEYAKAPLYIFGESYGGHYAPAIAHRIFEGNKDVQEGDIALNLAGVGVGNGLTQPEIQYAYYAEMAFNNSHGIQTVSEATYEKMVEATPSCIDKIKKCNEKGGFSCTTSYTYCNTELTTPYYQTGLNPYDIRKECGDNPLCYDFSNVEKWLTTDSTREALHVSEKASDWVSCNNNVNADFRQDWMINYDSYIADMLEGDIDVLIYAGDVDFICNSLGNKAWTLDLEWSGKEGFNALEDKDWENGSGSVRTFNGLTFLTVFDAGHMVPSDQPEAALTMLDTFTQGKQLLPGTRVNPMVGKPDPVHPIKCAADVAKLTEDFAQGKAAVETIEADCKSPGDACNAGLLGFMSVVDSTLEDATAAAEDCLDGSDSACNEDVEGIIAVLETVSDDVEAALVACPGKKIKDCIKDVMDAGKTVGEVVKDVVAAITDCKA</sequence>
<evidence type="ECO:0000256" key="7">
    <source>
        <dbReference type="RuleBase" id="RU361156"/>
    </source>
</evidence>